<dbReference type="RefSeq" id="WP_042628153.1">
    <property type="nucleotide sequence ID" value="NZ_CP002581.1"/>
</dbReference>
<feature type="compositionally biased region" description="Low complexity" evidence="1">
    <location>
        <begin position="33"/>
        <end position="46"/>
    </location>
</feature>
<proteinExistence type="predicted"/>
<name>A0A0B6S911_BURPL</name>
<dbReference type="KEGG" id="bgp:BGL_2c17030"/>
<evidence type="ECO:0000313" key="2">
    <source>
        <dbReference type="EMBL" id="AJK49770.1"/>
    </source>
</evidence>
<reference evidence="2 3" key="2">
    <citation type="journal article" date="2016" name="Appl. Microbiol. Biotechnol.">
        <title>Mutations improving production and secretion of extracellular lipase by Burkholderia glumae PG1.</title>
        <authorList>
            <person name="Knapp A."/>
            <person name="Voget S."/>
            <person name="Gao R."/>
            <person name="Zaburannyi N."/>
            <person name="Krysciak D."/>
            <person name="Breuer M."/>
            <person name="Hauer B."/>
            <person name="Streit W.R."/>
            <person name="Muller R."/>
            <person name="Daniel R."/>
            <person name="Jaeger K.E."/>
        </authorList>
    </citation>
    <scope>NUCLEOTIDE SEQUENCE [LARGE SCALE GENOMIC DNA]</scope>
    <source>
        <strain evidence="2 3">PG1</strain>
    </source>
</reference>
<evidence type="ECO:0000313" key="3">
    <source>
        <dbReference type="Proteomes" id="UP000031838"/>
    </source>
</evidence>
<dbReference type="Proteomes" id="UP000031838">
    <property type="component" value="Chromosome 2"/>
</dbReference>
<gene>
    <name evidence="2" type="ORF">BGL_2c17030</name>
</gene>
<feature type="region of interest" description="Disordered" evidence="1">
    <location>
        <begin position="32"/>
        <end position="56"/>
    </location>
</feature>
<evidence type="ECO:0000256" key="1">
    <source>
        <dbReference type="SAM" id="MobiDB-lite"/>
    </source>
</evidence>
<reference evidence="3" key="1">
    <citation type="submission" date="2011-03" db="EMBL/GenBank/DDBJ databases">
        <authorList>
            <person name="Voget S."/>
            <person name="Streit W.R."/>
            <person name="Jaeger K.E."/>
            <person name="Daniel R."/>
        </authorList>
    </citation>
    <scope>NUCLEOTIDE SEQUENCE [LARGE SCALE GENOMIC DNA]</scope>
    <source>
        <strain evidence="3">PG1</strain>
    </source>
</reference>
<accession>A0A0B6S911</accession>
<dbReference type="EMBL" id="CP002581">
    <property type="protein sequence ID" value="AJK49770.1"/>
    <property type="molecule type" value="Genomic_DNA"/>
</dbReference>
<dbReference type="HOGENOM" id="CLU_1101244_0_0_4"/>
<protein>
    <submittedName>
        <fullName evidence="2">Uncharacterized protein</fullName>
    </submittedName>
</protein>
<feature type="compositionally biased region" description="Acidic residues" evidence="1">
    <location>
        <begin position="47"/>
        <end position="56"/>
    </location>
</feature>
<sequence>MTSRKNRFLVYLLAALLGVIAVRVVQHLRGEPDGSTAVTTTAATAASDDEEGDDNPFPENVPAHDAFDAFMEKLDADPKFKAIADGTQAANAYDKGFGLTQDGLSRLSDAQLEQRLVLMSKVVTSMPDADCRTTSRPTVDAADKQRILNDAIGRLDRKDAAEWFDVSFAAARAVLDKAPVIASDHATVTAALERIVRQVPQQDRQRFLNAIRTPAAAEPADTCWATRTLYQTAVKLDEPYRAALARGLVETAG</sequence>
<organism evidence="2 3">
    <name type="scientific">Burkholderia plantarii</name>
    <dbReference type="NCBI Taxonomy" id="41899"/>
    <lineage>
        <taxon>Bacteria</taxon>
        <taxon>Pseudomonadati</taxon>
        <taxon>Pseudomonadota</taxon>
        <taxon>Betaproteobacteria</taxon>
        <taxon>Burkholderiales</taxon>
        <taxon>Burkholderiaceae</taxon>
        <taxon>Burkholderia</taxon>
    </lineage>
</organism>
<keyword evidence="3" id="KW-1185">Reference proteome</keyword>
<dbReference type="AlphaFoldDB" id="A0A0B6S911"/>